<feature type="domain" description="Bacterial type II secretion system protein E" evidence="4">
    <location>
        <begin position="336"/>
        <end position="350"/>
    </location>
</feature>
<comment type="similarity">
    <text evidence="1">Belongs to the GSP E family.</text>
</comment>
<dbReference type="PROSITE" id="PS00662">
    <property type="entry name" value="T2SP_E"/>
    <property type="match status" value="1"/>
</dbReference>
<protein>
    <submittedName>
        <fullName evidence="5">Type II/IV secretion system protein</fullName>
    </submittedName>
</protein>
<evidence type="ECO:0000313" key="6">
    <source>
        <dbReference type="Proteomes" id="UP000266287"/>
    </source>
</evidence>
<dbReference type="FunFam" id="3.30.450.90:FF:000001">
    <property type="entry name" value="Type II secretion system ATPase GspE"/>
    <property type="match status" value="1"/>
</dbReference>
<evidence type="ECO:0000313" key="5">
    <source>
        <dbReference type="EMBL" id="RII01088.1"/>
    </source>
</evidence>
<dbReference type="SUPFAM" id="SSF160246">
    <property type="entry name" value="EspE N-terminal domain-like"/>
    <property type="match status" value="1"/>
</dbReference>
<accession>A0A399FXE3</accession>
<dbReference type="InterPro" id="IPR007831">
    <property type="entry name" value="T2SS_GspE_N"/>
</dbReference>
<dbReference type="CDD" id="cd01129">
    <property type="entry name" value="PulE-GspE-like"/>
    <property type="match status" value="1"/>
</dbReference>
<evidence type="ECO:0000256" key="1">
    <source>
        <dbReference type="ARBA" id="ARBA00006611"/>
    </source>
</evidence>
<dbReference type="Pfam" id="PF05157">
    <property type="entry name" value="MshEN"/>
    <property type="match status" value="1"/>
</dbReference>
<keyword evidence="2" id="KW-0547">Nucleotide-binding</keyword>
<dbReference type="PANTHER" id="PTHR30258">
    <property type="entry name" value="TYPE II SECRETION SYSTEM PROTEIN GSPE-RELATED"/>
    <property type="match status" value="1"/>
</dbReference>
<keyword evidence="3" id="KW-0067">ATP-binding</keyword>
<dbReference type="Proteomes" id="UP000266287">
    <property type="component" value="Unassembled WGS sequence"/>
</dbReference>
<dbReference type="AlphaFoldDB" id="A0A399FXE3"/>
<dbReference type="FunFam" id="3.30.300.160:FF:000002">
    <property type="entry name" value="Type II secretion system protein E"/>
    <property type="match status" value="1"/>
</dbReference>
<dbReference type="GO" id="GO:0016887">
    <property type="term" value="F:ATP hydrolysis activity"/>
    <property type="evidence" value="ECO:0007669"/>
    <property type="project" value="TreeGrafter"/>
</dbReference>
<gene>
    <name evidence="5" type="ORF">B9J77_00700</name>
</gene>
<dbReference type="SMART" id="SM00382">
    <property type="entry name" value="AAA"/>
    <property type="match status" value="1"/>
</dbReference>
<dbReference type="InterPro" id="IPR027417">
    <property type="entry name" value="P-loop_NTPase"/>
</dbReference>
<evidence type="ECO:0000256" key="2">
    <source>
        <dbReference type="ARBA" id="ARBA00022741"/>
    </source>
</evidence>
<organism evidence="5 6">
    <name type="scientific">candidate division NPL-UPA2 bacterium Unc8</name>
    <dbReference type="NCBI Taxonomy" id="1980939"/>
    <lineage>
        <taxon>Bacteria</taxon>
    </lineage>
</organism>
<dbReference type="Gene3D" id="3.30.300.160">
    <property type="entry name" value="Type II secretion system, protein E, N-terminal domain"/>
    <property type="match status" value="1"/>
</dbReference>
<dbReference type="FunFam" id="3.40.50.300:FF:000398">
    <property type="entry name" value="Type IV pilus assembly ATPase PilB"/>
    <property type="match status" value="1"/>
</dbReference>
<dbReference type="Pfam" id="PF00437">
    <property type="entry name" value="T2SSE"/>
    <property type="match status" value="1"/>
</dbReference>
<dbReference type="Gene3D" id="3.40.50.300">
    <property type="entry name" value="P-loop containing nucleotide triphosphate hydrolases"/>
    <property type="match status" value="1"/>
</dbReference>
<dbReference type="PANTHER" id="PTHR30258:SF1">
    <property type="entry name" value="PROTEIN TRANSPORT PROTEIN HOFB HOMOLOG"/>
    <property type="match status" value="1"/>
</dbReference>
<comment type="caution">
    <text evidence="5">The sequence shown here is derived from an EMBL/GenBank/DDBJ whole genome shotgun (WGS) entry which is preliminary data.</text>
</comment>
<reference evidence="5 6" key="1">
    <citation type="submission" date="2018-08" db="EMBL/GenBank/DDBJ databases">
        <title>Draft genome of candidate division NPL-UPA2 bacterium Unc8 that adapted to ultra-basic serpentinizing groundwater.</title>
        <authorList>
            <person name="Ishii S."/>
            <person name="Suzuki S."/>
            <person name="Nealson K.H."/>
        </authorList>
    </citation>
    <scope>NUCLEOTIDE SEQUENCE [LARGE SCALE GENOMIC DNA]</scope>
    <source>
        <strain evidence="5">Unc8</strain>
    </source>
</reference>
<proteinExistence type="inferred from homology"/>
<evidence type="ECO:0000259" key="4">
    <source>
        <dbReference type="PROSITE" id="PS00662"/>
    </source>
</evidence>
<dbReference type="EMBL" id="NDHY01000001">
    <property type="protein sequence ID" value="RII01088.1"/>
    <property type="molecule type" value="Genomic_DNA"/>
</dbReference>
<dbReference type="SUPFAM" id="SSF52540">
    <property type="entry name" value="P-loop containing nucleoside triphosphate hydrolases"/>
    <property type="match status" value="1"/>
</dbReference>
<name>A0A399FXE3_UNCN2</name>
<dbReference type="Gene3D" id="3.30.450.90">
    <property type="match status" value="1"/>
</dbReference>
<dbReference type="InterPro" id="IPR003593">
    <property type="entry name" value="AAA+_ATPase"/>
</dbReference>
<dbReference type="GO" id="GO:0005524">
    <property type="term" value="F:ATP binding"/>
    <property type="evidence" value="ECO:0007669"/>
    <property type="project" value="UniProtKB-KW"/>
</dbReference>
<dbReference type="InterPro" id="IPR037257">
    <property type="entry name" value="T2SS_E_N_sf"/>
</dbReference>
<sequence length="517" mass="57922">MIKTHEEKRGRKEDALPIKVSEIEINPEVITRISPSIARIYTIMPMSFARNTLTIATANPHNIRLLDDLRFMLNVEIEAVPSTEDEIKRAIERYYGPEGASAADLLAQIEQGGKVTVREEVIDIEELQQLAKKASTARLLNLILGRAIKERASDIHFEPFEDQFRVRYRIDGALYDTAPPPKHLGAGISSRLKVIAGMDIAERRIPQSGRIEVKIGGRNVDLRVSTLPTVFGESIVLRVLDRSIVMLSLDQLGMLPNDLKTFRQLIQKPNGILLVTGPTGCGKTTTLYSALASLDSDTTKIITTEDPVEYDIPGIVQVHIREQIGLTFATCLRHILRQDPDTVLVGEMRDLETVQISIQASLTGHLVLSTLHTSDAATTIIRLLDMGIEPFLIASTLEAIIAQRLVRTICQNCKEPYRPDEEELRSIRLTAEEVRERTFYRGKGCGLCNNTGYKGRTGIFELLIPNDNVKVLIMKRASAGDIRDETTRQELKTIREDGLEKIYQGITTIEEVRREII</sequence>
<dbReference type="InterPro" id="IPR001482">
    <property type="entry name" value="T2SS/T4SS_dom"/>
</dbReference>
<dbReference type="GO" id="GO:0005886">
    <property type="term" value="C:plasma membrane"/>
    <property type="evidence" value="ECO:0007669"/>
    <property type="project" value="TreeGrafter"/>
</dbReference>
<evidence type="ECO:0000256" key="3">
    <source>
        <dbReference type="ARBA" id="ARBA00022840"/>
    </source>
</evidence>